<name>A0A7S8HG06_9BACI</name>
<dbReference type="Gene3D" id="1.20.1250.20">
    <property type="entry name" value="MFS general substrate transporter like domains"/>
    <property type="match status" value="2"/>
</dbReference>
<protein>
    <submittedName>
        <fullName evidence="9">MFS transporter</fullName>
    </submittedName>
</protein>
<proteinExistence type="predicted"/>
<feature type="transmembrane region" description="Helical" evidence="7">
    <location>
        <begin position="5"/>
        <end position="25"/>
    </location>
</feature>
<keyword evidence="3" id="KW-1003">Cell membrane</keyword>
<feature type="transmembrane region" description="Helical" evidence="7">
    <location>
        <begin position="357"/>
        <end position="380"/>
    </location>
</feature>
<keyword evidence="5 7" id="KW-1133">Transmembrane helix</keyword>
<dbReference type="KEGG" id="mcui:G8O30_10040"/>
<keyword evidence="10" id="KW-1185">Reference proteome</keyword>
<feature type="transmembrane region" description="Helical" evidence="7">
    <location>
        <begin position="71"/>
        <end position="89"/>
    </location>
</feature>
<evidence type="ECO:0000259" key="8">
    <source>
        <dbReference type="PROSITE" id="PS50850"/>
    </source>
</evidence>
<dbReference type="AlphaFoldDB" id="A0A7S8HG06"/>
<evidence type="ECO:0000256" key="2">
    <source>
        <dbReference type="ARBA" id="ARBA00022448"/>
    </source>
</evidence>
<feature type="transmembrane region" description="Helical" evidence="7">
    <location>
        <begin position="203"/>
        <end position="223"/>
    </location>
</feature>
<dbReference type="CDD" id="cd17329">
    <property type="entry name" value="MFS_MdtH_MDR_like"/>
    <property type="match status" value="1"/>
</dbReference>
<gene>
    <name evidence="9" type="ORF">G8O30_10040</name>
</gene>
<dbReference type="Pfam" id="PF07690">
    <property type="entry name" value="MFS_1"/>
    <property type="match status" value="2"/>
</dbReference>
<dbReference type="GO" id="GO:0022857">
    <property type="term" value="F:transmembrane transporter activity"/>
    <property type="evidence" value="ECO:0007669"/>
    <property type="project" value="InterPro"/>
</dbReference>
<dbReference type="SUPFAM" id="SSF103473">
    <property type="entry name" value="MFS general substrate transporter"/>
    <property type="match status" value="1"/>
</dbReference>
<dbReference type="EMBL" id="CP049742">
    <property type="protein sequence ID" value="QPC47287.1"/>
    <property type="molecule type" value="Genomic_DNA"/>
</dbReference>
<evidence type="ECO:0000256" key="7">
    <source>
        <dbReference type="SAM" id="Phobius"/>
    </source>
</evidence>
<comment type="subcellular location">
    <subcellularLocation>
        <location evidence="1">Cell membrane</location>
        <topology evidence="1">Multi-pass membrane protein</topology>
    </subcellularLocation>
</comment>
<dbReference type="InterPro" id="IPR020846">
    <property type="entry name" value="MFS_dom"/>
</dbReference>
<dbReference type="InterPro" id="IPR011701">
    <property type="entry name" value="MFS"/>
</dbReference>
<dbReference type="PROSITE" id="PS50850">
    <property type="entry name" value="MFS"/>
    <property type="match status" value="1"/>
</dbReference>
<feature type="transmembrane region" description="Helical" evidence="7">
    <location>
        <begin position="95"/>
        <end position="117"/>
    </location>
</feature>
<reference evidence="9 10" key="1">
    <citation type="submission" date="2019-07" db="EMBL/GenBank/DDBJ databases">
        <title>Genome sequence of 2 isolates from Red Sea Mangroves.</title>
        <authorList>
            <person name="Sefrji F."/>
            <person name="Michoud G."/>
            <person name="Merlino G."/>
            <person name="Daffonchio D."/>
        </authorList>
    </citation>
    <scope>NUCLEOTIDE SEQUENCE [LARGE SCALE GENOMIC DNA]</scope>
    <source>
        <strain evidence="9 10">R1DC41</strain>
    </source>
</reference>
<evidence type="ECO:0000256" key="6">
    <source>
        <dbReference type="ARBA" id="ARBA00023136"/>
    </source>
</evidence>
<dbReference type="InterPro" id="IPR050171">
    <property type="entry name" value="MFS_Transporters"/>
</dbReference>
<feature type="transmembrane region" description="Helical" evidence="7">
    <location>
        <begin position="157"/>
        <end position="177"/>
    </location>
</feature>
<feature type="transmembrane region" description="Helical" evidence="7">
    <location>
        <begin position="275"/>
        <end position="306"/>
    </location>
</feature>
<evidence type="ECO:0000313" key="10">
    <source>
        <dbReference type="Proteomes" id="UP000593626"/>
    </source>
</evidence>
<feature type="transmembrane region" description="Helical" evidence="7">
    <location>
        <begin position="129"/>
        <end position="151"/>
    </location>
</feature>
<feature type="transmembrane region" description="Helical" evidence="7">
    <location>
        <begin position="243"/>
        <end position="263"/>
    </location>
</feature>
<dbReference type="RefSeq" id="WP_239671955.1">
    <property type="nucleotide sequence ID" value="NZ_CP049742.1"/>
</dbReference>
<feature type="transmembrane region" description="Helical" evidence="7">
    <location>
        <begin position="37"/>
        <end position="59"/>
    </location>
</feature>
<dbReference type="PANTHER" id="PTHR23517">
    <property type="entry name" value="RESISTANCE PROTEIN MDTM, PUTATIVE-RELATED-RELATED"/>
    <property type="match status" value="1"/>
</dbReference>
<dbReference type="Proteomes" id="UP000593626">
    <property type="component" value="Chromosome"/>
</dbReference>
<dbReference type="GO" id="GO:0005886">
    <property type="term" value="C:plasma membrane"/>
    <property type="evidence" value="ECO:0007669"/>
    <property type="project" value="UniProtKB-SubCell"/>
</dbReference>
<keyword evidence="4 7" id="KW-0812">Transmembrane</keyword>
<keyword evidence="6 7" id="KW-0472">Membrane</keyword>
<evidence type="ECO:0000256" key="4">
    <source>
        <dbReference type="ARBA" id="ARBA00022692"/>
    </source>
</evidence>
<evidence type="ECO:0000256" key="3">
    <source>
        <dbReference type="ARBA" id="ARBA00022475"/>
    </source>
</evidence>
<evidence type="ECO:0000256" key="5">
    <source>
        <dbReference type="ARBA" id="ARBA00022989"/>
    </source>
</evidence>
<dbReference type="InterPro" id="IPR036259">
    <property type="entry name" value="MFS_trans_sf"/>
</dbReference>
<evidence type="ECO:0000313" key="9">
    <source>
        <dbReference type="EMBL" id="QPC47287.1"/>
    </source>
</evidence>
<organism evidence="9 10">
    <name type="scientific">Mangrovibacillus cuniculi</name>
    <dbReference type="NCBI Taxonomy" id="2593652"/>
    <lineage>
        <taxon>Bacteria</taxon>
        <taxon>Bacillati</taxon>
        <taxon>Bacillota</taxon>
        <taxon>Bacilli</taxon>
        <taxon>Bacillales</taxon>
        <taxon>Bacillaceae</taxon>
        <taxon>Mangrovibacillus</taxon>
    </lineage>
</organism>
<dbReference type="PANTHER" id="PTHR23517:SF10">
    <property type="entry name" value="MAJOR FACILITATOR SUPERFAMILY (MFS) PROFILE DOMAIN-CONTAINING PROTEIN"/>
    <property type="match status" value="1"/>
</dbReference>
<accession>A0A7S8HG06</accession>
<sequence length="395" mass="42738">MPKSLWLLVIGMMINVTGASFLWPLNAIYIHQELGKSLTVAGLVLMINAGTSVVGNLVGGWLFDKIGGYRSIITGATISVISLAGLSLWHDWPYYVIFLATVGFGSGMVFPSVYAMAGTVWPEGGRKPFNAIYVAQNVGVALGAALGAFVAKFSFDWIFMANFGMYVIFFFLALFGYKTIKVEGAIQTSVIQEAKPIKNKSRIIALALLCAGYIMCWIGYVQWQSTISTYTQELGISLNQYGLLWTLNGGLIVLGQPLIKPIINRMQNHIKAQMLVGIAIFTLSFFILIFAQNFTIFAVSMIILTIGEMLVWPAVPTIASSLAPEGREGFYQGIVNSTATGGRMIGPLLGGIIVDSYGMAPLFMVLMGIGFLGFVFTAIYDRGIKTKAQSSSIAA</sequence>
<feature type="domain" description="Major facilitator superfamily (MFS) profile" evidence="8">
    <location>
        <begin position="4"/>
        <end position="385"/>
    </location>
</feature>
<keyword evidence="2" id="KW-0813">Transport</keyword>
<evidence type="ECO:0000256" key="1">
    <source>
        <dbReference type="ARBA" id="ARBA00004651"/>
    </source>
</evidence>